<protein>
    <recommendedName>
        <fullName evidence="3">Non-homologous end joining protein Ku</fullName>
    </recommendedName>
</protein>
<keyword evidence="2 3" id="KW-0233">DNA recombination</keyword>
<comment type="subunit">
    <text evidence="3">Homodimer. Interacts with LigD.</text>
</comment>
<evidence type="ECO:0000256" key="3">
    <source>
        <dbReference type="HAMAP-Rule" id="MF_01875"/>
    </source>
</evidence>
<organism evidence="6 7">
    <name type="scientific">Streptomyces roseoverticillatus</name>
    <dbReference type="NCBI Taxonomy" id="66429"/>
    <lineage>
        <taxon>Bacteria</taxon>
        <taxon>Bacillati</taxon>
        <taxon>Actinomycetota</taxon>
        <taxon>Actinomycetes</taxon>
        <taxon>Kitasatosporales</taxon>
        <taxon>Streptomycetaceae</taxon>
        <taxon>Streptomyces</taxon>
    </lineage>
</organism>
<dbReference type="Pfam" id="PF02735">
    <property type="entry name" value="Ku"/>
    <property type="match status" value="1"/>
</dbReference>
<gene>
    <name evidence="3" type="primary">ku</name>
    <name evidence="6" type="ORF">AB0L03_23760</name>
</gene>
<dbReference type="SUPFAM" id="SSF100939">
    <property type="entry name" value="SPOC domain-like"/>
    <property type="match status" value="1"/>
</dbReference>
<feature type="compositionally biased region" description="Basic and acidic residues" evidence="4">
    <location>
        <begin position="255"/>
        <end position="267"/>
    </location>
</feature>
<keyword evidence="1 3" id="KW-0238">DNA-binding</keyword>
<evidence type="ECO:0000256" key="4">
    <source>
        <dbReference type="SAM" id="MobiDB-lite"/>
    </source>
</evidence>
<reference evidence="6 7" key="1">
    <citation type="submission" date="2024-06" db="EMBL/GenBank/DDBJ databases">
        <title>The Natural Products Discovery Center: Release of the First 8490 Sequenced Strains for Exploring Actinobacteria Biosynthetic Diversity.</title>
        <authorList>
            <person name="Kalkreuter E."/>
            <person name="Kautsar S.A."/>
            <person name="Yang D."/>
            <person name="Bader C.D."/>
            <person name="Teijaro C.N."/>
            <person name="Fluegel L."/>
            <person name="Davis C.M."/>
            <person name="Simpson J.R."/>
            <person name="Lauterbach L."/>
            <person name="Steele A.D."/>
            <person name="Gui C."/>
            <person name="Meng S."/>
            <person name="Li G."/>
            <person name="Viehrig K."/>
            <person name="Ye F."/>
            <person name="Su P."/>
            <person name="Kiefer A.F."/>
            <person name="Nichols A."/>
            <person name="Cepeda A.J."/>
            <person name="Yan W."/>
            <person name="Fan B."/>
            <person name="Jiang Y."/>
            <person name="Adhikari A."/>
            <person name="Zheng C.-J."/>
            <person name="Schuster L."/>
            <person name="Cowan T.M."/>
            <person name="Smanski M.J."/>
            <person name="Chevrette M.G."/>
            <person name="De Carvalho L.P.S."/>
            <person name="Shen B."/>
        </authorList>
    </citation>
    <scope>NUCLEOTIDE SEQUENCE [LARGE SCALE GENOMIC DNA]</scope>
    <source>
        <strain evidence="6 7">NPDC053791</strain>
    </source>
</reference>
<proteinExistence type="inferred from homology"/>
<evidence type="ECO:0000256" key="2">
    <source>
        <dbReference type="ARBA" id="ARBA00023172"/>
    </source>
</evidence>
<dbReference type="PIRSF" id="PIRSF006493">
    <property type="entry name" value="Prok_Ku"/>
    <property type="match status" value="1"/>
</dbReference>
<dbReference type="PANTHER" id="PTHR41251">
    <property type="entry name" value="NON-HOMOLOGOUS END JOINING PROTEIN KU"/>
    <property type="match status" value="1"/>
</dbReference>
<keyword evidence="3" id="KW-0234">DNA repair</keyword>
<feature type="domain" description="Ku" evidence="5">
    <location>
        <begin position="52"/>
        <end position="181"/>
    </location>
</feature>
<comment type="caution">
    <text evidence="6">The sequence shown here is derived from an EMBL/GenBank/DDBJ whole genome shotgun (WGS) entry which is preliminary data.</text>
</comment>
<accession>A0ABV3IZR0</accession>
<evidence type="ECO:0000313" key="6">
    <source>
        <dbReference type="EMBL" id="MEV4925802.1"/>
    </source>
</evidence>
<keyword evidence="3" id="KW-0227">DNA damage</keyword>
<dbReference type="Gene3D" id="2.40.290.10">
    <property type="match status" value="1"/>
</dbReference>
<sequence>MRTMWKGAIGFGLVSVPVRLFAAVQEHGLRLHQVHDKDGGRIHLKRVCEACGEQVDYEHIAKGYEDDEGHTAVVTQDELAGLPLPSKKLIDVLAFVDSGRIDPLQLSSGYYLAPESAAANKPYVLLRETLKQTERVAVTKIALRTRESLALLRVHGDLLTLHTMYWPDEIRDAGDLAPPSSVTVRPQELKMATSLMDTLSEEFDLEGLEDEYEIALGELINAHLSDRPVPKKETAPAPDNVIDLMAALQASIDSAARKPGEKAERPGRTAKKAAASGKSSRGTAKKSATPQKRAAGKKTAASTASTGKKTTAKSTTAKTAKKTAATRKSGRRAAS</sequence>
<comment type="similarity">
    <text evidence="3">Belongs to the prokaryotic Ku family.</text>
</comment>
<comment type="function">
    <text evidence="3">With LigD forms a non-homologous end joining (NHEJ) DNA repair enzyme, which repairs dsDNA breaks with reduced fidelity. Binds linear dsDNA with 5'- and 3'- overhangs but not closed circular dsDNA nor ssDNA. Recruits and stimulates the ligase activity of LigD.</text>
</comment>
<dbReference type="SMART" id="SM00559">
    <property type="entry name" value="Ku78"/>
    <property type="match status" value="1"/>
</dbReference>
<evidence type="ECO:0000259" key="5">
    <source>
        <dbReference type="SMART" id="SM00559"/>
    </source>
</evidence>
<evidence type="ECO:0000313" key="7">
    <source>
        <dbReference type="Proteomes" id="UP001552479"/>
    </source>
</evidence>
<dbReference type="InterPro" id="IPR009187">
    <property type="entry name" value="Prok_Ku"/>
</dbReference>
<feature type="compositionally biased region" description="Low complexity" evidence="4">
    <location>
        <begin position="272"/>
        <end position="318"/>
    </location>
</feature>
<dbReference type="Proteomes" id="UP001552479">
    <property type="component" value="Unassembled WGS sequence"/>
</dbReference>
<dbReference type="InterPro" id="IPR016194">
    <property type="entry name" value="SPOC-like_C_dom_sf"/>
</dbReference>
<dbReference type="PANTHER" id="PTHR41251:SF1">
    <property type="entry name" value="NON-HOMOLOGOUS END JOINING PROTEIN KU"/>
    <property type="match status" value="1"/>
</dbReference>
<evidence type="ECO:0000256" key="1">
    <source>
        <dbReference type="ARBA" id="ARBA00023125"/>
    </source>
</evidence>
<dbReference type="EMBL" id="JBFASG010000026">
    <property type="protein sequence ID" value="MEV4925802.1"/>
    <property type="molecule type" value="Genomic_DNA"/>
</dbReference>
<dbReference type="CDD" id="cd00789">
    <property type="entry name" value="KU_like"/>
    <property type="match status" value="1"/>
</dbReference>
<name>A0ABV3IZR0_9ACTN</name>
<dbReference type="InterPro" id="IPR006164">
    <property type="entry name" value="DNA_bd_Ku70/Ku80"/>
</dbReference>
<keyword evidence="7" id="KW-1185">Reference proteome</keyword>
<dbReference type="HAMAP" id="MF_01875">
    <property type="entry name" value="Prokaryotic_Ku"/>
    <property type="match status" value="1"/>
</dbReference>
<dbReference type="RefSeq" id="WP_366089388.1">
    <property type="nucleotide sequence ID" value="NZ_JBFASG010000026.1"/>
</dbReference>
<feature type="compositionally biased region" description="Basic residues" evidence="4">
    <location>
        <begin position="319"/>
        <end position="335"/>
    </location>
</feature>
<dbReference type="NCBIfam" id="TIGR02772">
    <property type="entry name" value="Ku_bact"/>
    <property type="match status" value="1"/>
</dbReference>
<feature type="region of interest" description="Disordered" evidence="4">
    <location>
        <begin position="255"/>
        <end position="335"/>
    </location>
</feature>